<protein>
    <recommendedName>
        <fullName evidence="1">protein acetyllysine N-acetyltransferase</fullName>
        <ecNumber evidence="1">2.3.1.286</ecNumber>
    </recommendedName>
</protein>
<dbReference type="SUPFAM" id="SSF52467">
    <property type="entry name" value="DHS-like NAD/FAD-binding domain"/>
    <property type="match status" value="1"/>
</dbReference>
<feature type="binding site" evidence="4">
    <location>
        <position position="155"/>
    </location>
    <ligand>
        <name>Zn(2+)</name>
        <dbReference type="ChEBI" id="CHEBI:29105"/>
    </ligand>
</feature>
<feature type="domain" description="Deacetylase sirtuin-type" evidence="5">
    <location>
        <begin position="1"/>
        <end position="249"/>
    </location>
</feature>
<keyword evidence="4" id="KW-0479">Metal-binding</keyword>
<organism evidence="6">
    <name type="scientific">Uncultured bacterium HF130_AEPn_1</name>
    <dbReference type="NCBI Taxonomy" id="663362"/>
    <lineage>
        <taxon>Bacteria</taxon>
        <taxon>environmental samples</taxon>
    </lineage>
</organism>
<dbReference type="InterPro" id="IPR029035">
    <property type="entry name" value="DHS-like_NAD/FAD-binding_dom"/>
</dbReference>
<evidence type="ECO:0000259" key="5">
    <source>
        <dbReference type="PROSITE" id="PS50305"/>
    </source>
</evidence>
<evidence type="ECO:0000313" key="6">
    <source>
        <dbReference type="EMBL" id="ACU83551.1"/>
    </source>
</evidence>
<evidence type="ECO:0000256" key="4">
    <source>
        <dbReference type="PROSITE-ProRule" id="PRU00236"/>
    </source>
</evidence>
<evidence type="ECO:0000256" key="3">
    <source>
        <dbReference type="ARBA" id="ARBA00023027"/>
    </source>
</evidence>
<evidence type="ECO:0000256" key="2">
    <source>
        <dbReference type="ARBA" id="ARBA00022679"/>
    </source>
</evidence>
<keyword evidence="4" id="KW-0862">Zinc</keyword>
<dbReference type="GO" id="GO:0017136">
    <property type="term" value="F:histone deacetylase activity, NAD-dependent"/>
    <property type="evidence" value="ECO:0007669"/>
    <property type="project" value="TreeGrafter"/>
</dbReference>
<evidence type="ECO:0000256" key="1">
    <source>
        <dbReference type="ARBA" id="ARBA00012928"/>
    </source>
</evidence>
<feature type="binding site" evidence="4">
    <location>
        <position position="132"/>
    </location>
    <ligand>
        <name>Zn(2+)</name>
        <dbReference type="ChEBI" id="CHEBI:29105"/>
    </ligand>
</feature>
<keyword evidence="3" id="KW-0520">NAD</keyword>
<feature type="binding site" evidence="4">
    <location>
        <position position="135"/>
    </location>
    <ligand>
        <name>Zn(2+)</name>
        <dbReference type="ChEBI" id="CHEBI:29105"/>
    </ligand>
</feature>
<dbReference type="Pfam" id="PF02146">
    <property type="entry name" value="SIR2"/>
    <property type="match status" value="1"/>
</dbReference>
<dbReference type="Gene3D" id="3.40.50.1220">
    <property type="entry name" value="TPP-binding domain"/>
    <property type="match status" value="1"/>
</dbReference>
<dbReference type="InterPro" id="IPR026590">
    <property type="entry name" value="Ssirtuin_cat_dom"/>
</dbReference>
<reference evidence="6" key="1">
    <citation type="journal article" date="2010" name="Environ. Microbiol.">
        <title>Widespread known and novel phosphonate utilization pathways in marine bacteria revealed by functional screening and metagenomic analyses.</title>
        <authorList>
            <person name="Martinez A."/>
            <person name="Tyson G.W."/>
            <person name="DeLong E.F."/>
        </authorList>
    </citation>
    <scope>NUCLEOTIDE SEQUENCE</scope>
</reference>
<dbReference type="EMBL" id="GQ422594">
    <property type="protein sequence ID" value="ACU83551.1"/>
    <property type="molecule type" value="Genomic_DNA"/>
</dbReference>
<dbReference type="InterPro" id="IPR003000">
    <property type="entry name" value="Sirtuin"/>
</dbReference>
<proteinExistence type="predicted"/>
<dbReference type="CDD" id="cd01407">
    <property type="entry name" value="SIR2-fam"/>
    <property type="match status" value="1"/>
</dbReference>
<dbReference type="InterPro" id="IPR026591">
    <property type="entry name" value="Sirtuin_cat_small_dom_sf"/>
</dbReference>
<dbReference type="PANTHER" id="PTHR11085:SF4">
    <property type="entry name" value="NAD-DEPENDENT PROTEIN DEACYLASE"/>
    <property type="match status" value="1"/>
</dbReference>
<accession>D0E8I6</accession>
<dbReference type="PANTHER" id="PTHR11085">
    <property type="entry name" value="NAD-DEPENDENT PROTEIN DEACYLASE SIRTUIN-5, MITOCHONDRIAL-RELATED"/>
    <property type="match status" value="1"/>
</dbReference>
<keyword evidence="2" id="KW-0808">Transferase</keyword>
<dbReference type="InterPro" id="IPR050134">
    <property type="entry name" value="NAD-dep_sirtuin_deacylases"/>
</dbReference>
<dbReference type="Gene3D" id="3.30.1600.10">
    <property type="entry name" value="SIR2/SIRT2 'Small Domain"/>
    <property type="match status" value="1"/>
</dbReference>
<dbReference type="NCBIfam" id="NF001753">
    <property type="entry name" value="PRK00481.1-3"/>
    <property type="match status" value="1"/>
</dbReference>
<feature type="active site" description="Proton acceptor" evidence="4">
    <location>
        <position position="124"/>
    </location>
</feature>
<sequence length="249" mass="27706">MDKIEIAADALARSKRALFITGAGLSADSGLPTYRGVGGLYEDMAPDEGLPIEEILSGRMFAKRPELTWKYIYEIEKACRGRGPNDGHFFISNLEKHGKEVMVFTQNVDGFHKKAGSKDIVDIHGDIHRLICTSCGAQTEVENYADLEIPPFCPCSSMLRPDVVLFGEQLPMDKYGRFEMEMQRGFDIVFSIGTSSAFPYIVEPVLRARGKAAFTIEINPMKTVISPYVDLHFKGRAKEVLNALAKCVF</sequence>
<dbReference type="GO" id="GO:0070403">
    <property type="term" value="F:NAD+ binding"/>
    <property type="evidence" value="ECO:0007669"/>
    <property type="project" value="InterPro"/>
</dbReference>
<dbReference type="EC" id="2.3.1.286" evidence="1"/>
<name>D0E8I6_UNCHF</name>
<dbReference type="GO" id="GO:0046872">
    <property type="term" value="F:metal ion binding"/>
    <property type="evidence" value="ECO:0007669"/>
    <property type="project" value="UniProtKB-KW"/>
</dbReference>
<dbReference type="AlphaFoldDB" id="D0E8I6"/>
<dbReference type="PROSITE" id="PS50305">
    <property type="entry name" value="SIRTUIN"/>
    <property type="match status" value="1"/>
</dbReference>
<feature type="binding site" evidence="4">
    <location>
        <position position="153"/>
    </location>
    <ligand>
        <name>Zn(2+)</name>
        <dbReference type="ChEBI" id="CHEBI:29105"/>
    </ligand>
</feature>
<gene>
    <name evidence="6" type="ORF">ALOHA_HF130_AEPn_1_07c</name>
</gene>